<dbReference type="Proteomes" id="UP000235598">
    <property type="component" value="Unassembled WGS sequence"/>
</dbReference>
<comment type="caution">
    <text evidence="2">The sequence shown here is derived from an EMBL/GenBank/DDBJ whole genome shotgun (WGS) entry which is preliminary data.</text>
</comment>
<accession>A0A2N6VQM5</accession>
<organism evidence="2 3">
    <name type="scientific">Brevibacterium paucivorans</name>
    <dbReference type="NCBI Taxonomy" id="170994"/>
    <lineage>
        <taxon>Bacteria</taxon>
        <taxon>Bacillati</taxon>
        <taxon>Actinomycetota</taxon>
        <taxon>Actinomycetes</taxon>
        <taxon>Micrococcales</taxon>
        <taxon>Brevibacteriaceae</taxon>
        <taxon>Brevibacterium</taxon>
    </lineage>
</organism>
<evidence type="ECO:0000313" key="3">
    <source>
        <dbReference type="Proteomes" id="UP000235598"/>
    </source>
</evidence>
<gene>
    <name evidence="2" type="ORF">CJ199_02775</name>
</gene>
<dbReference type="AlphaFoldDB" id="A0A2N6VQM5"/>
<reference evidence="2 3" key="1">
    <citation type="submission" date="2017-09" db="EMBL/GenBank/DDBJ databases">
        <title>Bacterial strain isolated from the female urinary microbiota.</title>
        <authorList>
            <person name="Thomas-White K."/>
            <person name="Kumar N."/>
            <person name="Forster S."/>
            <person name="Putonti C."/>
            <person name="Lawley T."/>
            <person name="Wolfe A.J."/>
        </authorList>
    </citation>
    <scope>NUCLEOTIDE SEQUENCE [LARGE SCALE GENOMIC DNA]</scope>
    <source>
        <strain evidence="2 3">UMB1301</strain>
    </source>
</reference>
<proteinExistence type="predicted"/>
<dbReference type="EMBL" id="PNHK01000001">
    <property type="protein sequence ID" value="PMD06313.1"/>
    <property type="molecule type" value="Genomic_DNA"/>
</dbReference>
<dbReference type="OrthoDB" id="3268477at2"/>
<evidence type="ECO:0008006" key="4">
    <source>
        <dbReference type="Google" id="ProtNLM"/>
    </source>
</evidence>
<feature type="compositionally biased region" description="Acidic residues" evidence="1">
    <location>
        <begin position="54"/>
        <end position="64"/>
    </location>
</feature>
<protein>
    <recommendedName>
        <fullName evidence="4">SPOR domain-containing protein</fullName>
    </recommendedName>
</protein>
<evidence type="ECO:0000313" key="2">
    <source>
        <dbReference type="EMBL" id="PMD06313.1"/>
    </source>
</evidence>
<dbReference type="RefSeq" id="WP_102237962.1">
    <property type="nucleotide sequence ID" value="NZ_PNHK01000001.1"/>
</dbReference>
<sequence length="64" mass="7505">MADAGDEKYFFNLETGQVEKGKVSAWDKRMGPYDTQEEAQQALDTAKERTREWDNDDQEWENDS</sequence>
<feature type="region of interest" description="Disordered" evidence="1">
    <location>
        <begin position="30"/>
        <end position="64"/>
    </location>
</feature>
<evidence type="ECO:0000256" key="1">
    <source>
        <dbReference type="SAM" id="MobiDB-lite"/>
    </source>
</evidence>
<name>A0A2N6VQM5_9MICO</name>